<sequence>FWSSDPSGLHPLSLEDAASCGFPEVKMQTEVTLLSWDDNAYDALRKFHAANGFDPNTQELTIHLGHPLFSIYGNACHCCSVGRLLIVFAGLDVEAGIVTTDYDGEFTIRN</sequence>
<gene>
    <name evidence="1" type="ORF">FB45DRAFT_767454</name>
</gene>
<proteinExistence type="predicted"/>
<comment type="caution">
    <text evidence="1">The sequence shown here is derived from an EMBL/GenBank/DDBJ whole genome shotgun (WGS) entry which is preliminary data.</text>
</comment>
<protein>
    <submittedName>
        <fullName evidence="1">Uncharacterized protein</fullName>
    </submittedName>
</protein>
<keyword evidence="2" id="KW-1185">Reference proteome</keyword>
<dbReference type="Proteomes" id="UP001221142">
    <property type="component" value="Unassembled WGS sequence"/>
</dbReference>
<evidence type="ECO:0000313" key="2">
    <source>
        <dbReference type="Proteomes" id="UP001221142"/>
    </source>
</evidence>
<name>A0AAD7AZ85_9AGAR</name>
<feature type="non-terminal residue" evidence="1">
    <location>
        <position position="1"/>
    </location>
</feature>
<dbReference type="AlphaFoldDB" id="A0AAD7AZ85"/>
<accession>A0AAD7AZ85</accession>
<reference evidence="1" key="1">
    <citation type="submission" date="2023-03" db="EMBL/GenBank/DDBJ databases">
        <title>Massive genome expansion in bonnet fungi (Mycena s.s.) driven by repeated elements and novel gene families across ecological guilds.</title>
        <authorList>
            <consortium name="Lawrence Berkeley National Laboratory"/>
            <person name="Harder C.B."/>
            <person name="Miyauchi S."/>
            <person name="Viragh M."/>
            <person name="Kuo A."/>
            <person name="Thoen E."/>
            <person name="Andreopoulos B."/>
            <person name="Lu D."/>
            <person name="Skrede I."/>
            <person name="Drula E."/>
            <person name="Henrissat B."/>
            <person name="Morin E."/>
            <person name="Kohler A."/>
            <person name="Barry K."/>
            <person name="LaButti K."/>
            <person name="Morin E."/>
            <person name="Salamov A."/>
            <person name="Lipzen A."/>
            <person name="Mereny Z."/>
            <person name="Hegedus B."/>
            <person name="Baldrian P."/>
            <person name="Stursova M."/>
            <person name="Weitz H."/>
            <person name="Taylor A."/>
            <person name="Grigoriev I.V."/>
            <person name="Nagy L.G."/>
            <person name="Martin F."/>
            <person name="Kauserud H."/>
        </authorList>
    </citation>
    <scope>NUCLEOTIDE SEQUENCE</scope>
    <source>
        <strain evidence="1">9284</strain>
    </source>
</reference>
<evidence type="ECO:0000313" key="1">
    <source>
        <dbReference type="EMBL" id="KAJ7605184.1"/>
    </source>
</evidence>
<organism evidence="1 2">
    <name type="scientific">Roridomyces roridus</name>
    <dbReference type="NCBI Taxonomy" id="1738132"/>
    <lineage>
        <taxon>Eukaryota</taxon>
        <taxon>Fungi</taxon>
        <taxon>Dikarya</taxon>
        <taxon>Basidiomycota</taxon>
        <taxon>Agaricomycotina</taxon>
        <taxon>Agaricomycetes</taxon>
        <taxon>Agaricomycetidae</taxon>
        <taxon>Agaricales</taxon>
        <taxon>Marasmiineae</taxon>
        <taxon>Mycenaceae</taxon>
        <taxon>Roridomyces</taxon>
    </lineage>
</organism>
<dbReference type="EMBL" id="JARKIF010000080">
    <property type="protein sequence ID" value="KAJ7605184.1"/>
    <property type="molecule type" value="Genomic_DNA"/>
</dbReference>